<keyword evidence="1" id="KW-0812">Transmembrane</keyword>
<evidence type="ECO:0000313" key="2">
    <source>
        <dbReference type="EMBL" id="RHN81284.1"/>
    </source>
</evidence>
<gene>
    <name evidence="2" type="ORF">MtrunA17_Chr1g0197341</name>
</gene>
<dbReference type="EMBL" id="PSQE01000001">
    <property type="protein sequence ID" value="RHN81284.1"/>
    <property type="molecule type" value="Genomic_DNA"/>
</dbReference>
<evidence type="ECO:0008006" key="3">
    <source>
        <dbReference type="Google" id="ProtNLM"/>
    </source>
</evidence>
<keyword evidence="1" id="KW-1133">Transmembrane helix</keyword>
<name>A0A396JVH3_MEDTR</name>
<protein>
    <recommendedName>
        <fullName evidence="3">Transmembrane protein</fullName>
    </recommendedName>
</protein>
<dbReference type="Proteomes" id="UP000265566">
    <property type="component" value="Chromosome 1"/>
</dbReference>
<sequence>MIPTLLWSTTCPFMGNLHPISLWNVICMIFSKVLNILQIVIFWA</sequence>
<comment type="caution">
    <text evidence="2">The sequence shown here is derived from an EMBL/GenBank/DDBJ whole genome shotgun (WGS) entry which is preliminary data.</text>
</comment>
<dbReference type="Gramene" id="rna5300">
    <property type="protein sequence ID" value="RHN81284.1"/>
    <property type="gene ID" value="gene5300"/>
</dbReference>
<reference evidence="2" key="1">
    <citation type="journal article" date="2018" name="Nat. Plants">
        <title>Whole-genome landscape of Medicago truncatula symbiotic genes.</title>
        <authorList>
            <person name="Pecrix Y."/>
            <person name="Gamas P."/>
            <person name="Carrere S."/>
        </authorList>
    </citation>
    <scope>NUCLEOTIDE SEQUENCE</scope>
    <source>
        <tissue evidence="2">Leaves</tissue>
    </source>
</reference>
<evidence type="ECO:0000256" key="1">
    <source>
        <dbReference type="SAM" id="Phobius"/>
    </source>
</evidence>
<keyword evidence="1" id="KW-0472">Membrane</keyword>
<feature type="transmembrane region" description="Helical" evidence="1">
    <location>
        <begin position="20"/>
        <end position="43"/>
    </location>
</feature>
<dbReference type="AlphaFoldDB" id="A0A396JVH3"/>
<organism evidence="2">
    <name type="scientific">Medicago truncatula</name>
    <name type="common">Barrel medic</name>
    <name type="synonym">Medicago tribuloides</name>
    <dbReference type="NCBI Taxonomy" id="3880"/>
    <lineage>
        <taxon>Eukaryota</taxon>
        <taxon>Viridiplantae</taxon>
        <taxon>Streptophyta</taxon>
        <taxon>Embryophyta</taxon>
        <taxon>Tracheophyta</taxon>
        <taxon>Spermatophyta</taxon>
        <taxon>Magnoliopsida</taxon>
        <taxon>eudicotyledons</taxon>
        <taxon>Gunneridae</taxon>
        <taxon>Pentapetalae</taxon>
        <taxon>rosids</taxon>
        <taxon>fabids</taxon>
        <taxon>Fabales</taxon>
        <taxon>Fabaceae</taxon>
        <taxon>Papilionoideae</taxon>
        <taxon>50 kb inversion clade</taxon>
        <taxon>NPAAA clade</taxon>
        <taxon>Hologalegina</taxon>
        <taxon>IRL clade</taxon>
        <taxon>Trifolieae</taxon>
        <taxon>Medicago</taxon>
    </lineage>
</organism>
<accession>A0A396JVH3</accession>
<proteinExistence type="predicted"/>